<feature type="region of interest" description="Disordered" evidence="1">
    <location>
        <begin position="20"/>
        <end position="55"/>
    </location>
</feature>
<organism evidence="2">
    <name type="scientific">Paraconexibacter sp. AEG42_29</name>
    <dbReference type="NCBI Taxonomy" id="2997339"/>
    <lineage>
        <taxon>Bacteria</taxon>
        <taxon>Bacillati</taxon>
        <taxon>Actinomycetota</taxon>
        <taxon>Thermoleophilia</taxon>
        <taxon>Solirubrobacterales</taxon>
        <taxon>Paraconexibacteraceae</taxon>
        <taxon>Paraconexibacter</taxon>
    </lineage>
</organism>
<gene>
    <name evidence="2" type="ORF">DSM112329_01536</name>
</gene>
<evidence type="ECO:0000313" key="2">
    <source>
        <dbReference type="EMBL" id="XAY04700.1"/>
    </source>
</evidence>
<dbReference type="EMBL" id="CP114014">
    <property type="protein sequence ID" value="XAY04700.1"/>
    <property type="molecule type" value="Genomic_DNA"/>
</dbReference>
<sequence length="125" mass="14096">MTADHYDPLAQLRDRIRDTQEAAARLAAEAESARAGEDTGPGEARWTSPEDHQRRTTEVHALVALLESLRELIPDELREQFRELLRQVLLLARALIDWWVERMEVTPPTTDGRAGGPVVHDIPIA</sequence>
<evidence type="ECO:0000256" key="1">
    <source>
        <dbReference type="SAM" id="MobiDB-lite"/>
    </source>
</evidence>
<reference evidence="2" key="1">
    <citation type="submission" date="2022-12" db="EMBL/GenBank/DDBJ databases">
        <title>Paraconexibacter alkalitolerans sp. nov. and Baekduia alba sp. nov., isolated from soil and emended description of the genera Paraconexibacter (Chun et al., 2020) and Baekduia (An et al., 2020).</title>
        <authorList>
            <person name="Vieira S."/>
            <person name="Huber K.J."/>
            <person name="Geppert A."/>
            <person name="Wolf J."/>
            <person name="Neumann-Schaal M."/>
            <person name="Muesken M."/>
            <person name="Overmann J."/>
        </authorList>
    </citation>
    <scope>NUCLEOTIDE SEQUENCE</scope>
    <source>
        <strain evidence="2">AEG42_29</strain>
    </source>
</reference>
<proteinExistence type="predicted"/>
<dbReference type="RefSeq" id="WP_354701228.1">
    <property type="nucleotide sequence ID" value="NZ_CP114014.1"/>
</dbReference>
<name>A0AAU7ASS2_9ACTN</name>
<feature type="compositionally biased region" description="Low complexity" evidence="1">
    <location>
        <begin position="21"/>
        <end position="30"/>
    </location>
</feature>
<accession>A0AAU7ASS2</accession>
<protein>
    <submittedName>
        <fullName evidence="2">Uncharacterized protein</fullName>
    </submittedName>
</protein>
<dbReference type="KEGG" id="parq:DSM112329_01536"/>
<dbReference type="AlphaFoldDB" id="A0AAU7ASS2"/>